<dbReference type="EMBL" id="LT607413">
    <property type="protein sequence ID" value="SCE85388.1"/>
    <property type="molecule type" value="Genomic_DNA"/>
</dbReference>
<dbReference type="InParanoid" id="A0A1C4VN77"/>
<accession>A0A1C4VN77</accession>
<dbReference type="PROSITE" id="PS51257">
    <property type="entry name" value="PROKAR_LIPOPROTEIN"/>
    <property type="match status" value="1"/>
</dbReference>
<reference evidence="4" key="1">
    <citation type="submission" date="2016-06" db="EMBL/GenBank/DDBJ databases">
        <authorList>
            <person name="Varghese N."/>
            <person name="Submissions Spin"/>
        </authorList>
    </citation>
    <scope>NUCLEOTIDE SEQUENCE [LARGE SCALE GENOMIC DNA]</scope>
    <source>
        <strain evidence="4">DSM 43816</strain>
    </source>
</reference>
<dbReference type="AlphaFoldDB" id="A0A1C4VN77"/>
<evidence type="ECO:0000313" key="4">
    <source>
        <dbReference type="Proteomes" id="UP000198253"/>
    </source>
</evidence>
<keyword evidence="2" id="KW-0732">Signal</keyword>
<feature type="compositionally biased region" description="Low complexity" evidence="1">
    <location>
        <begin position="51"/>
        <end position="68"/>
    </location>
</feature>
<name>A0A1C4VN77_MICEC</name>
<sequence length="232" mass="23312">MQRPIPRSTRTGTVAVLCAGLLLTQACAADPDGQPAAAPSAGPTTGPPSGEPSATPSATTSSAPTGSPSSGGGGGGDDAILQGERQVVIAPVDSFESVLAVDAKGRLNLTDGEAEYTLFVLDPVAGRYQIKTAKAGSGGEPFCMGLRDNGTKPKTIVAAGCDTSAAGQLFTLERMKDTDEKGRPTYAIRGDGDVYVRNTANDGLVAEPAGDDGPGTTFAFVDNGKANLPDLG</sequence>
<keyword evidence="4" id="KW-1185">Reference proteome</keyword>
<dbReference type="RefSeq" id="WP_088980910.1">
    <property type="nucleotide sequence ID" value="NZ_LT607413.1"/>
</dbReference>
<feature type="compositionally biased region" description="Low complexity" evidence="1">
    <location>
        <begin position="29"/>
        <end position="44"/>
    </location>
</feature>
<feature type="region of interest" description="Disordered" evidence="1">
    <location>
        <begin position="29"/>
        <end position="79"/>
    </location>
</feature>
<feature type="signal peptide" evidence="2">
    <location>
        <begin position="1"/>
        <end position="28"/>
    </location>
</feature>
<evidence type="ECO:0000256" key="2">
    <source>
        <dbReference type="SAM" id="SignalP"/>
    </source>
</evidence>
<dbReference type="Proteomes" id="UP000198253">
    <property type="component" value="Chromosome I"/>
</dbReference>
<evidence type="ECO:0000256" key="1">
    <source>
        <dbReference type="SAM" id="MobiDB-lite"/>
    </source>
</evidence>
<proteinExistence type="predicted"/>
<evidence type="ECO:0000313" key="3">
    <source>
        <dbReference type="EMBL" id="SCE85388.1"/>
    </source>
</evidence>
<protein>
    <submittedName>
        <fullName evidence="3">Uncharacterized protein</fullName>
    </submittedName>
</protein>
<organism evidence="3 4">
    <name type="scientific">Micromonospora echinospora</name>
    <name type="common">Micromonospora purpurea</name>
    <dbReference type="NCBI Taxonomy" id="1877"/>
    <lineage>
        <taxon>Bacteria</taxon>
        <taxon>Bacillati</taxon>
        <taxon>Actinomycetota</taxon>
        <taxon>Actinomycetes</taxon>
        <taxon>Micromonosporales</taxon>
        <taxon>Micromonosporaceae</taxon>
        <taxon>Micromonospora</taxon>
    </lineage>
</organism>
<feature type="chain" id="PRO_5008706088" evidence="2">
    <location>
        <begin position="29"/>
        <end position="232"/>
    </location>
</feature>
<gene>
    <name evidence="3" type="ORF">GA0070618_1407</name>
</gene>